<feature type="chain" id="PRO_5042607280" evidence="2">
    <location>
        <begin position="30"/>
        <end position="693"/>
    </location>
</feature>
<dbReference type="Proteomes" id="UP001239213">
    <property type="component" value="Unassembled WGS sequence"/>
</dbReference>
<gene>
    <name evidence="3" type="ORF">CCUS01_17354</name>
</gene>
<evidence type="ECO:0000313" key="3">
    <source>
        <dbReference type="EMBL" id="KAK1471767.1"/>
    </source>
</evidence>
<feature type="signal peptide" evidence="2">
    <location>
        <begin position="1"/>
        <end position="29"/>
    </location>
</feature>
<evidence type="ECO:0000256" key="1">
    <source>
        <dbReference type="SAM" id="MobiDB-lite"/>
    </source>
</evidence>
<protein>
    <submittedName>
        <fullName evidence="3">Uncharacterized protein</fullName>
    </submittedName>
</protein>
<dbReference type="EMBL" id="MPDP01000195">
    <property type="protein sequence ID" value="KAK1471767.1"/>
    <property type="molecule type" value="Genomic_DNA"/>
</dbReference>
<evidence type="ECO:0000256" key="2">
    <source>
        <dbReference type="SAM" id="SignalP"/>
    </source>
</evidence>
<comment type="caution">
    <text evidence="3">The sequence shown here is derived from an EMBL/GenBank/DDBJ whole genome shotgun (WGS) entry which is preliminary data.</text>
</comment>
<feature type="region of interest" description="Disordered" evidence="1">
    <location>
        <begin position="71"/>
        <end position="117"/>
    </location>
</feature>
<organism evidence="3 4">
    <name type="scientific">Colletotrichum cuscutae</name>
    <dbReference type="NCBI Taxonomy" id="1209917"/>
    <lineage>
        <taxon>Eukaryota</taxon>
        <taxon>Fungi</taxon>
        <taxon>Dikarya</taxon>
        <taxon>Ascomycota</taxon>
        <taxon>Pezizomycotina</taxon>
        <taxon>Sordariomycetes</taxon>
        <taxon>Hypocreomycetidae</taxon>
        <taxon>Glomerellales</taxon>
        <taxon>Glomerellaceae</taxon>
        <taxon>Colletotrichum</taxon>
        <taxon>Colletotrichum acutatum species complex</taxon>
    </lineage>
</organism>
<feature type="compositionally biased region" description="Basic and acidic residues" evidence="1">
    <location>
        <begin position="81"/>
        <end position="102"/>
    </location>
</feature>
<name>A0AAI9V844_9PEZI</name>
<evidence type="ECO:0000313" key="4">
    <source>
        <dbReference type="Proteomes" id="UP001239213"/>
    </source>
</evidence>
<proteinExistence type="predicted"/>
<accession>A0AAI9V844</accession>
<reference evidence="3" key="1">
    <citation type="submission" date="2016-11" db="EMBL/GenBank/DDBJ databases">
        <title>The genome sequence of Colletotrichum cuscutae.</title>
        <authorList>
            <person name="Baroncelli R."/>
        </authorList>
    </citation>
    <scope>NUCLEOTIDE SEQUENCE</scope>
    <source>
        <strain evidence="3">IMI 304802</strain>
    </source>
</reference>
<sequence>MGREHAPHRHGVPVLFSLAAFFSIPLTPAQYASQHTAYHPTQPTQYPVPHCQRLQSYLMVHGYTAMANRWTDRRQRRKGNEKHPADQIRDDAWDEKGTERKPTSLTKAPRQKYERNGLRKPDESIQLVFCAFNWRRWFRPRDHGGARGATRSTNCHPESRKVQTRHVSRVRYLTTLITILTLETERRRVNGSASAFWRFGIQWNKNICEINGDSTNYSNFSYVVFHFNIRDPSMENGREEIKKRKIQAKIRSENATKKHAPKSTSAYLPDQYSSLPRGQIIRNQYLPNFVAFPHLVPQTPSTSYSPRRSQTLRIQAMSASPRSLSPLNRVFHKPDMMFLFLLVAARIRHTVRGTCICIWIPGLGSISWGPFMEFVGPFTLWLPWPAPRAKNQTKPPLHPPNAYCVVSKETQRTPNAEKQWQSTYPHHLGFPSNLARRVAIDSHSFNFDQRLQKSTDNSTTIGSTHMPLRWEGPPSACSLGEARRSWDEFRFHRNKHWGNLEPPSLLMPPFPCPVIFLGSFYWYQWYESPGIKVFGFFPVYRYHLATRLRRLSEFWGRRIVVQVFAHFGIRTKERLSFEPRHLHGCTRKVEFNERKAYTSWLVERRQPGVQMFIRTPYHRNKSRKRKHVHYHPDDGQLPFYSSHRILHFYSKRSRTEFHETATSLAYKWPTDSRLPPHPSGNLGPRRPDGRTST</sequence>
<keyword evidence="2" id="KW-0732">Signal</keyword>
<feature type="region of interest" description="Disordered" evidence="1">
    <location>
        <begin position="668"/>
        <end position="693"/>
    </location>
</feature>
<dbReference type="AlphaFoldDB" id="A0AAI9V844"/>
<keyword evidence="4" id="KW-1185">Reference proteome</keyword>